<reference evidence="2 3" key="1">
    <citation type="submission" date="2018-01" db="EMBL/GenBank/DDBJ databases">
        <title>The draft genome sequence of Cohaesibacter sp. H1304.</title>
        <authorList>
            <person name="Wang N.-N."/>
            <person name="Du Z.-J."/>
        </authorList>
    </citation>
    <scope>NUCLEOTIDE SEQUENCE [LARGE SCALE GENOMIC DNA]</scope>
    <source>
        <strain evidence="2 3">H1304</strain>
    </source>
</reference>
<name>A0A2N5XV21_9HYPH</name>
<comment type="caution">
    <text evidence="2">The sequence shown here is derived from an EMBL/GenBank/DDBJ whole genome shotgun (WGS) entry which is preliminary data.</text>
</comment>
<dbReference type="Proteomes" id="UP000234881">
    <property type="component" value="Unassembled WGS sequence"/>
</dbReference>
<evidence type="ECO:0000256" key="1">
    <source>
        <dbReference type="SAM" id="Phobius"/>
    </source>
</evidence>
<feature type="transmembrane region" description="Helical" evidence="1">
    <location>
        <begin position="45"/>
        <end position="67"/>
    </location>
</feature>
<organism evidence="2 3">
    <name type="scientific">Cohaesibacter celericrescens</name>
    <dbReference type="NCBI Taxonomy" id="2067669"/>
    <lineage>
        <taxon>Bacteria</taxon>
        <taxon>Pseudomonadati</taxon>
        <taxon>Pseudomonadota</taxon>
        <taxon>Alphaproteobacteria</taxon>
        <taxon>Hyphomicrobiales</taxon>
        <taxon>Cohaesibacteraceae</taxon>
    </lineage>
</organism>
<dbReference type="RefSeq" id="WP_101532614.1">
    <property type="nucleotide sequence ID" value="NZ_JBFHIU010000001.1"/>
</dbReference>
<sequence>MFDASKLINEILGAATGANGANTATGSGNRSVSGNGDLLSKGKDYLSTNAGGIGGGALAGGLAGYMMGSKKGRKMAKKAATYGGLALVAGLAYKAYSDYQGNKAGVPVVDGNVGGGNNTISAKMHQTPGSQAKLSHVPVVPIGSGFEINEMTERAAGFGATLVSAMIAAAKADGQIDAAEHKAIFEKIEEQDLSSEEKVFLFDQLNKPLDIDSLVAQGRTKEHAVEIYLASLMAIEPDTPSEQAYLTMLAARLGLEPELITQIHQTLIEAGD</sequence>
<dbReference type="Gene3D" id="1.10.3680.10">
    <property type="entry name" value="TerB-like"/>
    <property type="match status" value="1"/>
</dbReference>
<dbReference type="CDD" id="cd07178">
    <property type="entry name" value="terB_like_YebE"/>
    <property type="match status" value="1"/>
</dbReference>
<keyword evidence="1" id="KW-1133">Transmembrane helix</keyword>
<dbReference type="Pfam" id="PF04391">
    <property type="entry name" value="DUF533"/>
    <property type="match status" value="1"/>
</dbReference>
<dbReference type="InterPro" id="IPR029024">
    <property type="entry name" value="TerB-like"/>
</dbReference>
<keyword evidence="3" id="KW-1185">Reference proteome</keyword>
<evidence type="ECO:0000313" key="2">
    <source>
        <dbReference type="EMBL" id="PLW78363.1"/>
    </source>
</evidence>
<dbReference type="SUPFAM" id="SSF158682">
    <property type="entry name" value="TerB-like"/>
    <property type="match status" value="1"/>
</dbReference>
<dbReference type="InterPro" id="IPR007486">
    <property type="entry name" value="YebE"/>
</dbReference>
<evidence type="ECO:0000313" key="3">
    <source>
        <dbReference type="Proteomes" id="UP000234881"/>
    </source>
</evidence>
<protein>
    <submittedName>
        <fullName evidence="2">DUF533 domain-containing protein</fullName>
    </submittedName>
</protein>
<keyword evidence="1" id="KW-0472">Membrane</keyword>
<dbReference type="EMBL" id="PKUQ01000008">
    <property type="protein sequence ID" value="PLW78363.1"/>
    <property type="molecule type" value="Genomic_DNA"/>
</dbReference>
<keyword evidence="1" id="KW-0812">Transmembrane</keyword>
<gene>
    <name evidence="2" type="ORF">C0081_04515</name>
</gene>
<accession>A0A2N5XV21</accession>
<dbReference type="AlphaFoldDB" id="A0A2N5XV21"/>
<proteinExistence type="predicted"/>
<dbReference type="OrthoDB" id="5459344at2"/>